<dbReference type="AlphaFoldDB" id="A0A2M7GAD5"/>
<comment type="caution">
    <text evidence="7">The sequence shown here is derived from an EMBL/GenBank/DDBJ whole genome shotgun (WGS) entry which is preliminary data.</text>
</comment>
<dbReference type="EMBL" id="PFFQ01000008">
    <property type="protein sequence ID" value="PIW18851.1"/>
    <property type="molecule type" value="Genomic_DNA"/>
</dbReference>
<proteinExistence type="predicted"/>
<dbReference type="PROSITE" id="PS50109">
    <property type="entry name" value="HIS_KIN"/>
    <property type="match status" value="1"/>
</dbReference>
<dbReference type="PANTHER" id="PTHR43547">
    <property type="entry name" value="TWO-COMPONENT HISTIDINE KINASE"/>
    <property type="match status" value="1"/>
</dbReference>
<evidence type="ECO:0000313" key="8">
    <source>
        <dbReference type="Proteomes" id="UP000231019"/>
    </source>
</evidence>
<dbReference type="CDD" id="cd00082">
    <property type="entry name" value="HisKA"/>
    <property type="match status" value="1"/>
</dbReference>
<evidence type="ECO:0000256" key="4">
    <source>
        <dbReference type="PROSITE-ProRule" id="PRU00169"/>
    </source>
</evidence>
<evidence type="ECO:0000256" key="2">
    <source>
        <dbReference type="ARBA" id="ARBA00012438"/>
    </source>
</evidence>
<evidence type="ECO:0000259" key="6">
    <source>
        <dbReference type="PROSITE" id="PS50110"/>
    </source>
</evidence>
<dbReference type="SUPFAM" id="SSF47384">
    <property type="entry name" value="Homodimeric domain of signal transducing histidine kinase"/>
    <property type="match status" value="1"/>
</dbReference>
<feature type="domain" description="Response regulatory" evidence="6">
    <location>
        <begin position="11"/>
        <end position="127"/>
    </location>
</feature>
<dbReference type="Pfam" id="PF00512">
    <property type="entry name" value="HisKA"/>
    <property type="match status" value="1"/>
</dbReference>
<dbReference type="Proteomes" id="UP000231019">
    <property type="component" value="Unassembled WGS sequence"/>
</dbReference>
<dbReference type="Gene3D" id="3.30.565.10">
    <property type="entry name" value="Histidine kinase-like ATPase, C-terminal domain"/>
    <property type="match status" value="1"/>
</dbReference>
<dbReference type="SUPFAM" id="SSF55874">
    <property type="entry name" value="ATPase domain of HSP90 chaperone/DNA topoisomerase II/histidine kinase"/>
    <property type="match status" value="1"/>
</dbReference>
<dbReference type="InterPro" id="IPR011006">
    <property type="entry name" value="CheY-like_superfamily"/>
</dbReference>
<dbReference type="CDD" id="cd19920">
    <property type="entry name" value="REC_PA4781-like"/>
    <property type="match status" value="1"/>
</dbReference>
<gene>
    <name evidence="7" type="ORF">COW36_03135</name>
</gene>
<dbReference type="CDD" id="cd00075">
    <property type="entry name" value="HATPase"/>
    <property type="match status" value="1"/>
</dbReference>
<comment type="catalytic activity">
    <reaction evidence="1">
        <text>ATP + protein L-histidine = ADP + protein N-phospho-L-histidine.</text>
        <dbReference type="EC" id="2.7.13.3"/>
    </reaction>
</comment>
<protein>
    <recommendedName>
        <fullName evidence="2">histidine kinase</fullName>
        <ecNumber evidence="2">2.7.13.3</ecNumber>
    </recommendedName>
</protein>
<dbReference type="InterPro" id="IPR036890">
    <property type="entry name" value="HATPase_C_sf"/>
</dbReference>
<reference evidence="7 8" key="1">
    <citation type="submission" date="2017-09" db="EMBL/GenBank/DDBJ databases">
        <title>Depth-based differentiation of microbial function through sediment-hosted aquifers and enrichment of novel symbionts in the deep terrestrial subsurface.</title>
        <authorList>
            <person name="Probst A.J."/>
            <person name="Ladd B."/>
            <person name="Jarett J.K."/>
            <person name="Geller-Mcgrath D.E."/>
            <person name="Sieber C.M."/>
            <person name="Emerson J.B."/>
            <person name="Anantharaman K."/>
            <person name="Thomas B.C."/>
            <person name="Malmstrom R."/>
            <person name="Stieglmeier M."/>
            <person name="Klingl A."/>
            <person name="Woyke T."/>
            <person name="Ryan C.M."/>
            <person name="Banfield J.F."/>
        </authorList>
    </citation>
    <scope>NUCLEOTIDE SEQUENCE [LARGE SCALE GENOMIC DNA]</scope>
    <source>
        <strain evidence="7">CG17_big_fil_post_rev_8_21_14_2_50_48_46</strain>
    </source>
</reference>
<feature type="modified residue" description="4-aspartylphosphate" evidence="4">
    <location>
        <position position="60"/>
    </location>
</feature>
<dbReference type="InterPro" id="IPR004358">
    <property type="entry name" value="Sig_transdc_His_kin-like_C"/>
</dbReference>
<evidence type="ECO:0000256" key="3">
    <source>
        <dbReference type="ARBA" id="ARBA00022553"/>
    </source>
</evidence>
<evidence type="ECO:0000313" key="7">
    <source>
        <dbReference type="EMBL" id="PIW18851.1"/>
    </source>
</evidence>
<name>A0A2M7GAD5_9BACT</name>
<dbReference type="EC" id="2.7.13.3" evidence="2"/>
<evidence type="ECO:0000256" key="1">
    <source>
        <dbReference type="ARBA" id="ARBA00000085"/>
    </source>
</evidence>
<accession>A0A2M7GAD5</accession>
<dbReference type="GO" id="GO:0000155">
    <property type="term" value="F:phosphorelay sensor kinase activity"/>
    <property type="evidence" value="ECO:0007669"/>
    <property type="project" value="InterPro"/>
</dbReference>
<dbReference type="InterPro" id="IPR005467">
    <property type="entry name" value="His_kinase_dom"/>
</dbReference>
<keyword evidence="7" id="KW-0418">Kinase</keyword>
<dbReference type="PROSITE" id="PS50110">
    <property type="entry name" value="RESPONSE_REGULATORY"/>
    <property type="match status" value="1"/>
</dbReference>
<dbReference type="PANTHER" id="PTHR43547:SF2">
    <property type="entry name" value="HYBRID SIGNAL TRANSDUCTION HISTIDINE KINASE C"/>
    <property type="match status" value="1"/>
</dbReference>
<dbReference type="PRINTS" id="PR00344">
    <property type="entry name" value="BCTRLSENSOR"/>
</dbReference>
<dbReference type="Gene3D" id="1.10.287.130">
    <property type="match status" value="1"/>
</dbReference>
<keyword evidence="3 4" id="KW-0597">Phosphoprotein</keyword>
<dbReference type="Pfam" id="PF00072">
    <property type="entry name" value="Response_reg"/>
    <property type="match status" value="1"/>
</dbReference>
<dbReference type="InterPro" id="IPR036097">
    <property type="entry name" value="HisK_dim/P_sf"/>
</dbReference>
<evidence type="ECO:0000259" key="5">
    <source>
        <dbReference type="PROSITE" id="PS50109"/>
    </source>
</evidence>
<dbReference type="SUPFAM" id="SSF52172">
    <property type="entry name" value="CheY-like"/>
    <property type="match status" value="1"/>
</dbReference>
<dbReference type="InterPro" id="IPR001789">
    <property type="entry name" value="Sig_transdc_resp-reg_receiver"/>
</dbReference>
<dbReference type="SMART" id="SM00388">
    <property type="entry name" value="HisKA"/>
    <property type="match status" value="1"/>
</dbReference>
<dbReference type="InterPro" id="IPR003594">
    <property type="entry name" value="HATPase_dom"/>
</dbReference>
<dbReference type="SMART" id="SM00387">
    <property type="entry name" value="HATPase_c"/>
    <property type="match status" value="1"/>
</dbReference>
<sequence>MQNSMRSASPLVFLIDDVVQNLQVLSEALRQEGFRISGAGSGPAALRILKQVKPDLILCDIMMPEMDGYEVARQLKVNPETQEIPLIFLTARTESEDILKGFAAGGVDYVTKPFNTAELIARVKTHLELKQARDTIAENARHLAALNQEKDQILNIAAHDLKNPLASILLMAEMVQIREGHLAPEKILDYANNIYQDANRMLLIITNLLDVNKIESGRIQPQWQNWPLHEIFTRLRREYQPLADQKEILLMLSEPAQELNVKTDPLLLFQLLDNLISNALKFSSAGKQVWLRLKEEPESLLLEIEDQGPGFSPEDQTQMFQKFARLSAQPTGGENSTGLGLAIVQRLAQMLDIDLVYTTEQGKGTCFALKVPRALEKEKTAEA</sequence>
<dbReference type="InterPro" id="IPR003661">
    <property type="entry name" value="HisK_dim/P_dom"/>
</dbReference>
<dbReference type="Gene3D" id="3.40.50.2300">
    <property type="match status" value="1"/>
</dbReference>
<feature type="domain" description="Histidine kinase" evidence="5">
    <location>
        <begin position="156"/>
        <end position="375"/>
    </location>
</feature>
<dbReference type="SMART" id="SM00448">
    <property type="entry name" value="REC"/>
    <property type="match status" value="1"/>
</dbReference>
<organism evidence="7 8">
    <name type="scientific">bacterium (Candidatus Blackallbacteria) CG17_big_fil_post_rev_8_21_14_2_50_48_46</name>
    <dbReference type="NCBI Taxonomy" id="2014261"/>
    <lineage>
        <taxon>Bacteria</taxon>
        <taxon>Candidatus Blackallbacteria</taxon>
    </lineage>
</organism>
<dbReference type="Pfam" id="PF02518">
    <property type="entry name" value="HATPase_c"/>
    <property type="match status" value="1"/>
</dbReference>
<keyword evidence="7" id="KW-0808">Transferase</keyword>